<evidence type="ECO:0000313" key="1">
    <source>
        <dbReference type="EMBL" id="SER29925.1"/>
    </source>
</evidence>
<name>A0A1H9N2Q9_9GAMM</name>
<sequence>MPEMMNYQEMSDEQIELAVSDAMNIPRGVKWCSDWSLAGQLAEENHIGVKYFLGEWMGLSTHPTNFATGFTSNPRRAICIVFLMMKGGE</sequence>
<reference evidence="2" key="1">
    <citation type="submission" date="2016-10" db="EMBL/GenBank/DDBJ databases">
        <authorList>
            <person name="Varghese N."/>
            <person name="Submissions S."/>
        </authorList>
    </citation>
    <scope>NUCLEOTIDE SEQUENCE [LARGE SCALE GENOMIC DNA]</scope>
    <source>
        <strain evidence="2">8N4</strain>
    </source>
</reference>
<protein>
    <submittedName>
        <fullName evidence="1">Uncharacterized protein</fullName>
    </submittedName>
</protein>
<dbReference type="STRING" id="988801.SAMN05216522_12119"/>
<proteinExistence type="predicted"/>
<dbReference type="AlphaFoldDB" id="A0A1H9N2Q9"/>
<gene>
    <name evidence="1" type="ORF">SAMN05216522_12119</name>
</gene>
<evidence type="ECO:0000313" key="2">
    <source>
        <dbReference type="Proteomes" id="UP000242515"/>
    </source>
</evidence>
<dbReference type="EMBL" id="FOGC01000021">
    <property type="protein sequence ID" value="SER29925.1"/>
    <property type="molecule type" value="Genomic_DNA"/>
</dbReference>
<keyword evidence="2" id="KW-1185">Reference proteome</keyword>
<dbReference type="Proteomes" id="UP000242515">
    <property type="component" value="Unassembled WGS sequence"/>
</dbReference>
<organism evidence="1 2">
    <name type="scientific">Rosenbergiella nectarea</name>
    <dbReference type="NCBI Taxonomy" id="988801"/>
    <lineage>
        <taxon>Bacteria</taxon>
        <taxon>Pseudomonadati</taxon>
        <taxon>Pseudomonadota</taxon>
        <taxon>Gammaproteobacteria</taxon>
        <taxon>Enterobacterales</taxon>
        <taxon>Erwiniaceae</taxon>
        <taxon>Rosenbergiella</taxon>
    </lineage>
</organism>
<accession>A0A1H9N2Q9</accession>